<dbReference type="Proteomes" id="UP000773469">
    <property type="component" value="Unassembled WGS sequence"/>
</dbReference>
<keyword evidence="2" id="KW-1185">Reference proteome</keyword>
<organism evidence="1 2">
    <name type="scientific">Shewanella colwelliana</name>
    <name type="common">Alteromonas colwelliana</name>
    <dbReference type="NCBI Taxonomy" id="23"/>
    <lineage>
        <taxon>Bacteria</taxon>
        <taxon>Pseudomonadati</taxon>
        <taxon>Pseudomonadota</taxon>
        <taxon>Gammaproteobacteria</taxon>
        <taxon>Alteromonadales</taxon>
        <taxon>Shewanellaceae</taxon>
        <taxon>Shewanella</taxon>
    </lineage>
</organism>
<accession>A0ABQ4PGT4</accession>
<evidence type="ECO:0000313" key="1">
    <source>
        <dbReference type="EMBL" id="GIU46629.1"/>
    </source>
</evidence>
<protein>
    <submittedName>
        <fullName evidence="1">Uncharacterized protein</fullName>
    </submittedName>
</protein>
<reference evidence="1 2" key="1">
    <citation type="submission" date="2021-05" db="EMBL/GenBank/DDBJ databases">
        <title>Molecular characterization for Shewanella algae harboring chromosomal blaOXA-55-like strains isolated from clinical and environment sample.</title>
        <authorList>
            <person name="Ohama Y."/>
            <person name="Aoki K."/>
            <person name="Harada S."/>
            <person name="Moriya K."/>
            <person name="Ishii Y."/>
            <person name="Tateda K."/>
        </authorList>
    </citation>
    <scope>NUCLEOTIDE SEQUENCE [LARGE SCALE GENOMIC DNA]</scope>
    <source>
        <strain evidence="1 2">MBTL60-118</strain>
    </source>
</reference>
<comment type="caution">
    <text evidence="1">The sequence shown here is derived from an EMBL/GenBank/DDBJ whole genome shotgun (WGS) entry which is preliminary data.</text>
</comment>
<sequence>MLSPKNVSSVFGIGHIGKDSKYFIDNECCSDYFRIVSTLYYIGNESEYNTIKKEICEAISKRLNHMNMIFDNTKVMLLALDCIACPYIDETDRKKWNKKLHSQLRNNKKIKGIEETELFEVISRNWWFISWDYPDLWNTLEKKQLILNY</sequence>
<evidence type="ECO:0000313" key="2">
    <source>
        <dbReference type="Proteomes" id="UP000773469"/>
    </source>
</evidence>
<dbReference type="EMBL" id="BPEU01000045">
    <property type="protein sequence ID" value="GIU46629.1"/>
    <property type="molecule type" value="Genomic_DNA"/>
</dbReference>
<gene>
    <name evidence="1" type="ORF">TUM3794_39610</name>
</gene>
<name>A0ABQ4PGT4_SHECO</name>
<proteinExistence type="predicted"/>